<dbReference type="EMBL" id="MU394297">
    <property type="protein sequence ID" value="KAI6089144.1"/>
    <property type="molecule type" value="Genomic_DNA"/>
</dbReference>
<gene>
    <name evidence="1" type="ORF">F4821DRAFT_66662</name>
</gene>
<evidence type="ECO:0000313" key="1">
    <source>
        <dbReference type="EMBL" id="KAI6089144.1"/>
    </source>
</evidence>
<reference evidence="1 2" key="1">
    <citation type="journal article" date="2022" name="New Phytol.">
        <title>Ecological generalism drives hyperdiversity of secondary metabolite gene clusters in xylarialean endophytes.</title>
        <authorList>
            <person name="Franco M.E.E."/>
            <person name="Wisecaver J.H."/>
            <person name="Arnold A.E."/>
            <person name="Ju Y.M."/>
            <person name="Slot J.C."/>
            <person name="Ahrendt S."/>
            <person name="Moore L.P."/>
            <person name="Eastman K.E."/>
            <person name="Scott K."/>
            <person name="Konkel Z."/>
            <person name="Mondo S.J."/>
            <person name="Kuo A."/>
            <person name="Hayes R.D."/>
            <person name="Haridas S."/>
            <person name="Andreopoulos B."/>
            <person name="Riley R."/>
            <person name="LaButti K."/>
            <person name="Pangilinan J."/>
            <person name="Lipzen A."/>
            <person name="Amirebrahimi M."/>
            <person name="Yan J."/>
            <person name="Adam C."/>
            <person name="Keymanesh K."/>
            <person name="Ng V."/>
            <person name="Louie K."/>
            <person name="Northen T."/>
            <person name="Drula E."/>
            <person name="Henrissat B."/>
            <person name="Hsieh H.M."/>
            <person name="Youens-Clark K."/>
            <person name="Lutzoni F."/>
            <person name="Miadlikowska J."/>
            <person name="Eastwood D.C."/>
            <person name="Hamelin R.C."/>
            <person name="Grigoriev I.V."/>
            <person name="U'Ren J.M."/>
        </authorList>
    </citation>
    <scope>NUCLEOTIDE SEQUENCE [LARGE SCALE GENOMIC DNA]</scope>
    <source>
        <strain evidence="1 2">ER1909</strain>
    </source>
</reference>
<name>A0ACC0D959_9PEZI</name>
<accession>A0ACC0D959</accession>
<dbReference type="Proteomes" id="UP001497680">
    <property type="component" value="Unassembled WGS sequence"/>
</dbReference>
<comment type="caution">
    <text evidence="1">The sequence shown here is derived from an EMBL/GenBank/DDBJ whole genome shotgun (WGS) entry which is preliminary data.</text>
</comment>
<protein>
    <submittedName>
        <fullName evidence="1">Uncharacterized protein</fullName>
    </submittedName>
</protein>
<sequence>MISYPRQPSSGSGDFDSPIRRNGDLTTLSHLDLDPSSSSTNTNTNAYLSHIVPRPRSTEPSPRYGCSVASTRTIADLQEQLSAANTRVRDLFGELDHATRMIGRLSYHRREVALALDRSETNRRSEAFRAELAADMTRRVFQRHFQKAAITHDGDVYLPREPREPCAKCEGLAAAHAGRKAAEKEAAELRVQLGRANARIGQERDASRVITTQAESYQKLIVLQHQEIKQYVARMDGLRVVADRLRKENRELVVEKEEREKEMEKMKNAVADVDVDVIDGEEVDAPLEETNGPGDGVIFTLPLHLKRQE</sequence>
<organism evidence="1 2">
    <name type="scientific">Hypoxylon rubiginosum</name>
    <dbReference type="NCBI Taxonomy" id="110542"/>
    <lineage>
        <taxon>Eukaryota</taxon>
        <taxon>Fungi</taxon>
        <taxon>Dikarya</taxon>
        <taxon>Ascomycota</taxon>
        <taxon>Pezizomycotina</taxon>
        <taxon>Sordariomycetes</taxon>
        <taxon>Xylariomycetidae</taxon>
        <taxon>Xylariales</taxon>
        <taxon>Hypoxylaceae</taxon>
        <taxon>Hypoxylon</taxon>
    </lineage>
</organism>
<proteinExistence type="predicted"/>
<keyword evidence="2" id="KW-1185">Reference proteome</keyword>
<evidence type="ECO:0000313" key="2">
    <source>
        <dbReference type="Proteomes" id="UP001497680"/>
    </source>
</evidence>